<reference evidence="2 3" key="1">
    <citation type="journal article" date="2023" name="Plants (Basel)">
        <title>Bridging the Gap: Combining Genomics and Transcriptomics Approaches to Understand Stylosanthes scabra, an Orphan Legume from the Brazilian Caatinga.</title>
        <authorList>
            <person name="Ferreira-Neto J.R.C."/>
            <person name="da Silva M.D."/>
            <person name="Binneck E."/>
            <person name="de Melo N.F."/>
            <person name="da Silva R.H."/>
            <person name="de Melo A.L.T.M."/>
            <person name="Pandolfi V."/>
            <person name="Bustamante F.O."/>
            <person name="Brasileiro-Vidal A.C."/>
            <person name="Benko-Iseppon A.M."/>
        </authorList>
    </citation>
    <scope>NUCLEOTIDE SEQUENCE [LARGE SCALE GENOMIC DNA]</scope>
    <source>
        <tissue evidence="2">Leaves</tissue>
    </source>
</reference>
<name>A0ABU6RTZ0_9FABA</name>
<comment type="caution">
    <text evidence="2">The sequence shown here is derived from an EMBL/GenBank/DDBJ whole genome shotgun (WGS) entry which is preliminary data.</text>
</comment>
<evidence type="ECO:0000313" key="2">
    <source>
        <dbReference type="EMBL" id="MED6127601.1"/>
    </source>
</evidence>
<feature type="region of interest" description="Disordered" evidence="1">
    <location>
        <begin position="90"/>
        <end position="117"/>
    </location>
</feature>
<dbReference type="Proteomes" id="UP001341840">
    <property type="component" value="Unassembled WGS sequence"/>
</dbReference>
<evidence type="ECO:0000313" key="3">
    <source>
        <dbReference type="Proteomes" id="UP001341840"/>
    </source>
</evidence>
<organism evidence="2 3">
    <name type="scientific">Stylosanthes scabra</name>
    <dbReference type="NCBI Taxonomy" id="79078"/>
    <lineage>
        <taxon>Eukaryota</taxon>
        <taxon>Viridiplantae</taxon>
        <taxon>Streptophyta</taxon>
        <taxon>Embryophyta</taxon>
        <taxon>Tracheophyta</taxon>
        <taxon>Spermatophyta</taxon>
        <taxon>Magnoliopsida</taxon>
        <taxon>eudicotyledons</taxon>
        <taxon>Gunneridae</taxon>
        <taxon>Pentapetalae</taxon>
        <taxon>rosids</taxon>
        <taxon>fabids</taxon>
        <taxon>Fabales</taxon>
        <taxon>Fabaceae</taxon>
        <taxon>Papilionoideae</taxon>
        <taxon>50 kb inversion clade</taxon>
        <taxon>dalbergioids sensu lato</taxon>
        <taxon>Dalbergieae</taxon>
        <taxon>Pterocarpus clade</taxon>
        <taxon>Stylosanthes</taxon>
    </lineage>
</organism>
<protein>
    <submittedName>
        <fullName evidence="2">Uncharacterized protein</fullName>
    </submittedName>
</protein>
<dbReference type="EMBL" id="JASCZI010031892">
    <property type="protein sequence ID" value="MED6127601.1"/>
    <property type="molecule type" value="Genomic_DNA"/>
</dbReference>
<keyword evidence="3" id="KW-1185">Reference proteome</keyword>
<gene>
    <name evidence="2" type="ORF">PIB30_089599</name>
</gene>
<evidence type="ECO:0000256" key="1">
    <source>
        <dbReference type="SAM" id="MobiDB-lite"/>
    </source>
</evidence>
<proteinExistence type="predicted"/>
<accession>A0ABU6RTZ0</accession>
<sequence>MPEIQKATAKDDVTSVKTTVEKPLIVQQSLESTSVHKQPVIVLPLEKLGDKESVAVPRELEMEELMLRNLADSDEYLHFTPPSFNLLSQDQPQQAEIHGEQKKAAGPVKESSSQEFGEEIVYTQGTLDRLDKEMEDMQVKTAQKKLE</sequence>